<keyword evidence="1" id="KW-0472">Membrane</keyword>
<evidence type="ECO:0000313" key="2">
    <source>
        <dbReference type="EMBL" id="PIT89726.1"/>
    </source>
</evidence>
<feature type="transmembrane region" description="Helical" evidence="1">
    <location>
        <begin position="400"/>
        <end position="418"/>
    </location>
</feature>
<accession>A0A2M6WAA5</accession>
<keyword evidence="1" id="KW-1133">Transmembrane helix</keyword>
<feature type="transmembrane region" description="Helical" evidence="1">
    <location>
        <begin position="68"/>
        <end position="84"/>
    </location>
</feature>
<evidence type="ECO:0008006" key="4">
    <source>
        <dbReference type="Google" id="ProtNLM"/>
    </source>
</evidence>
<dbReference type="Proteomes" id="UP000231464">
    <property type="component" value="Unassembled WGS sequence"/>
</dbReference>
<feature type="transmembrane region" description="Helical" evidence="1">
    <location>
        <begin position="177"/>
        <end position="205"/>
    </location>
</feature>
<feature type="transmembrane region" description="Helical" evidence="1">
    <location>
        <begin position="430"/>
        <end position="450"/>
    </location>
</feature>
<feature type="transmembrane region" description="Helical" evidence="1">
    <location>
        <begin position="369"/>
        <end position="388"/>
    </location>
</feature>
<feature type="transmembrane region" description="Helical" evidence="1">
    <location>
        <begin position="96"/>
        <end position="113"/>
    </location>
</feature>
<feature type="transmembrane region" description="Helical" evidence="1">
    <location>
        <begin position="125"/>
        <end position="143"/>
    </location>
</feature>
<evidence type="ECO:0000313" key="3">
    <source>
        <dbReference type="Proteomes" id="UP000231464"/>
    </source>
</evidence>
<organism evidence="2 3">
    <name type="scientific">Candidatus Kuenenbacteria bacterium CG10_big_fil_rev_8_21_14_0_10_36_11</name>
    <dbReference type="NCBI Taxonomy" id="1974618"/>
    <lineage>
        <taxon>Bacteria</taxon>
        <taxon>Candidatus Kueneniibacteriota</taxon>
    </lineage>
</organism>
<gene>
    <name evidence="2" type="ORF">COU23_02480</name>
</gene>
<dbReference type="AlphaFoldDB" id="A0A2M6WAA5"/>
<keyword evidence="1" id="KW-0812">Transmembrane</keyword>
<proteinExistence type="predicted"/>
<sequence>MKINKTKIYKTVIFIFFALLFIFRLNNALNYNSYWGYDGAKHMEYIDTIEDKHRLPTFGENYLAWHEPLYYFIFAILGFIYKFISGNNDFILMIKFLQIITACLDVVFLFIFYKTIGYLTKSKFVKLATLLSVGFFTPLIIVNNYLTNELFLFWLIILCFYFIVKFEMIGWNYSKIILLSILSALALLTKLSALIFISSLIIWFFYQAIYFKKNMYFKYLLLFIGIVFVLNLPWQIYRAKNFGGVLTINNYEFLQKNKLSKAKDIPDNFFFNFNFDIFKNPFWQTSRSSFWSIIFAQLLVDYDNIGGNVDLNNLRQEIMTGNGRYICNKIFSFAKFNLVLGIFFILTLLFGYFSEIIKIIKNKLYPDIYSFLVIFVTMSFLGLIYNVIKNPFIERGTLKIIFILSSWPWLFFLGYKNIDDILQNKKLKYWWIFIGLIIVVYSYVSLNINWVSNYQ</sequence>
<feature type="transmembrane region" description="Helical" evidence="1">
    <location>
        <begin position="217"/>
        <end position="237"/>
    </location>
</feature>
<feature type="transmembrane region" description="Helical" evidence="1">
    <location>
        <begin position="150"/>
        <end position="171"/>
    </location>
</feature>
<comment type="caution">
    <text evidence="2">The sequence shown here is derived from an EMBL/GenBank/DDBJ whole genome shotgun (WGS) entry which is preliminary data.</text>
</comment>
<name>A0A2M6WAA5_9BACT</name>
<evidence type="ECO:0000256" key="1">
    <source>
        <dbReference type="SAM" id="Phobius"/>
    </source>
</evidence>
<reference evidence="3" key="1">
    <citation type="submission" date="2017-09" db="EMBL/GenBank/DDBJ databases">
        <title>Depth-based differentiation of microbial function through sediment-hosted aquifers and enrichment of novel symbionts in the deep terrestrial subsurface.</title>
        <authorList>
            <person name="Probst A.J."/>
            <person name="Ladd B."/>
            <person name="Jarett J.K."/>
            <person name="Geller-Mcgrath D.E."/>
            <person name="Sieber C.M.K."/>
            <person name="Emerson J.B."/>
            <person name="Anantharaman K."/>
            <person name="Thomas B.C."/>
            <person name="Malmstrom R."/>
            <person name="Stieglmeier M."/>
            <person name="Klingl A."/>
            <person name="Woyke T."/>
            <person name="Ryan C.M."/>
            <person name="Banfield J.F."/>
        </authorList>
    </citation>
    <scope>NUCLEOTIDE SEQUENCE [LARGE SCALE GENOMIC DNA]</scope>
</reference>
<protein>
    <recommendedName>
        <fullName evidence="4">Glycosyltransferase RgtA/B/C/D-like domain-containing protein</fullName>
    </recommendedName>
</protein>
<feature type="transmembrane region" description="Helical" evidence="1">
    <location>
        <begin position="338"/>
        <end position="357"/>
    </location>
</feature>
<dbReference type="EMBL" id="PFBP01000039">
    <property type="protein sequence ID" value="PIT89726.1"/>
    <property type="molecule type" value="Genomic_DNA"/>
</dbReference>